<evidence type="ECO:0000313" key="1">
    <source>
        <dbReference type="EMBL" id="RHC09017.1"/>
    </source>
</evidence>
<comment type="caution">
    <text evidence="1">The sequence shown here is derived from an EMBL/GenBank/DDBJ whole genome shotgun (WGS) entry which is preliminary data.</text>
</comment>
<gene>
    <name evidence="1" type="ORF">DW859_03225</name>
</gene>
<organism evidence="1 2">
    <name type="scientific">Blautia obeum</name>
    <dbReference type="NCBI Taxonomy" id="40520"/>
    <lineage>
        <taxon>Bacteria</taxon>
        <taxon>Bacillati</taxon>
        <taxon>Bacillota</taxon>
        <taxon>Clostridia</taxon>
        <taxon>Lachnospirales</taxon>
        <taxon>Lachnospiraceae</taxon>
        <taxon>Blautia</taxon>
    </lineage>
</organism>
<reference evidence="1 2" key="1">
    <citation type="submission" date="2018-08" db="EMBL/GenBank/DDBJ databases">
        <title>A genome reference for cultivated species of the human gut microbiota.</title>
        <authorList>
            <person name="Zou Y."/>
            <person name="Xue W."/>
            <person name="Luo G."/>
        </authorList>
    </citation>
    <scope>NUCLEOTIDE SEQUENCE [LARGE SCALE GENOMIC DNA]</scope>
    <source>
        <strain evidence="1 2">AM37-4AC</strain>
    </source>
</reference>
<proteinExistence type="predicted"/>
<protein>
    <submittedName>
        <fullName evidence="1">Uncharacterized protein</fullName>
    </submittedName>
</protein>
<dbReference type="AlphaFoldDB" id="A0A454HJF9"/>
<sequence length="90" mass="10479">MFHCLVIKVLCLSVSQTARLLYHIHQCLSSTFFKFFRGILMFVCRSQTTCLLYHMFVSLSTIIFVFFKTFQIVCSEETIPCNSLVRIPLS</sequence>
<dbReference type="Proteomes" id="UP000265808">
    <property type="component" value="Unassembled WGS sequence"/>
</dbReference>
<evidence type="ECO:0000313" key="2">
    <source>
        <dbReference type="Proteomes" id="UP000265808"/>
    </source>
</evidence>
<dbReference type="EMBL" id="QSHL01000002">
    <property type="protein sequence ID" value="RHC09017.1"/>
    <property type="molecule type" value="Genomic_DNA"/>
</dbReference>
<name>A0A454HJF9_9FIRM</name>
<accession>A0A454HJF9</accession>